<dbReference type="PROSITE" id="PS51725">
    <property type="entry name" value="ABM"/>
    <property type="match status" value="1"/>
</dbReference>
<dbReference type="InterPro" id="IPR011008">
    <property type="entry name" value="Dimeric_a/b-barrel"/>
</dbReference>
<keyword evidence="2" id="KW-0560">Oxidoreductase</keyword>
<keyword evidence="2" id="KW-0503">Monooxygenase</keyword>
<comment type="caution">
    <text evidence="2">The sequence shown here is derived from an EMBL/GenBank/DDBJ whole genome shotgun (WGS) entry which is preliminary data.</text>
</comment>
<evidence type="ECO:0000259" key="1">
    <source>
        <dbReference type="PROSITE" id="PS51725"/>
    </source>
</evidence>
<reference evidence="2 3" key="1">
    <citation type="journal article" date="2019" name="Int. J. Syst. Evol. Microbiol.">
        <title>The Global Catalogue of Microorganisms (GCM) 10K type strain sequencing project: providing services to taxonomists for standard genome sequencing and annotation.</title>
        <authorList>
            <consortium name="The Broad Institute Genomics Platform"/>
            <consortium name="The Broad Institute Genome Sequencing Center for Infectious Disease"/>
            <person name="Wu L."/>
            <person name="Ma J."/>
        </authorList>
    </citation>
    <scope>NUCLEOTIDE SEQUENCE [LARGE SCALE GENOMIC DNA]</scope>
    <source>
        <strain evidence="2 3">JCM 14969</strain>
    </source>
</reference>
<dbReference type="SUPFAM" id="SSF54909">
    <property type="entry name" value="Dimeric alpha+beta barrel"/>
    <property type="match status" value="1"/>
</dbReference>
<name>A0ABN2DJG1_9ACTN</name>
<sequence length="112" mass="12352">MQETASSSANGSSDAITLVGTMTIKPEHEQAFVEFAAATAQTVHANEPGTILYVLHKHPTEPHTYVWVERYRDAEALKAHTDAPYIAEAMSKLPNWLSKPPELIQLSQIVPK</sequence>
<evidence type="ECO:0000313" key="3">
    <source>
        <dbReference type="Proteomes" id="UP001500393"/>
    </source>
</evidence>
<dbReference type="PANTHER" id="PTHR33336:SF15">
    <property type="entry name" value="ABM DOMAIN-CONTAINING PROTEIN"/>
    <property type="match status" value="1"/>
</dbReference>
<proteinExistence type="predicted"/>
<gene>
    <name evidence="2" type="ORF">GCM10009789_35550</name>
</gene>
<dbReference type="RefSeq" id="WP_344215163.1">
    <property type="nucleotide sequence ID" value="NZ_BAAAOS010000020.1"/>
</dbReference>
<dbReference type="PANTHER" id="PTHR33336">
    <property type="entry name" value="QUINOL MONOOXYGENASE YGIN-RELATED"/>
    <property type="match status" value="1"/>
</dbReference>
<dbReference type="GO" id="GO:0004497">
    <property type="term" value="F:monooxygenase activity"/>
    <property type="evidence" value="ECO:0007669"/>
    <property type="project" value="UniProtKB-KW"/>
</dbReference>
<keyword evidence="3" id="KW-1185">Reference proteome</keyword>
<dbReference type="EMBL" id="BAAAOS010000020">
    <property type="protein sequence ID" value="GAA1578804.1"/>
    <property type="molecule type" value="Genomic_DNA"/>
</dbReference>
<protein>
    <submittedName>
        <fullName evidence="2">Antibiotic biosynthesis monooxygenase</fullName>
    </submittedName>
</protein>
<organism evidence="2 3">
    <name type="scientific">Kribbella sancticallisti</name>
    <dbReference type="NCBI Taxonomy" id="460087"/>
    <lineage>
        <taxon>Bacteria</taxon>
        <taxon>Bacillati</taxon>
        <taxon>Actinomycetota</taxon>
        <taxon>Actinomycetes</taxon>
        <taxon>Propionibacteriales</taxon>
        <taxon>Kribbellaceae</taxon>
        <taxon>Kribbella</taxon>
    </lineage>
</organism>
<accession>A0ABN2DJG1</accession>
<evidence type="ECO:0000313" key="2">
    <source>
        <dbReference type="EMBL" id="GAA1578804.1"/>
    </source>
</evidence>
<dbReference type="Gene3D" id="3.30.70.100">
    <property type="match status" value="1"/>
</dbReference>
<feature type="domain" description="ABM" evidence="1">
    <location>
        <begin position="16"/>
        <end position="105"/>
    </location>
</feature>
<dbReference type="InterPro" id="IPR007138">
    <property type="entry name" value="ABM_dom"/>
</dbReference>
<dbReference type="Proteomes" id="UP001500393">
    <property type="component" value="Unassembled WGS sequence"/>
</dbReference>
<dbReference type="InterPro" id="IPR050744">
    <property type="entry name" value="AI-2_Isomerase_LsrG"/>
</dbReference>
<dbReference type="Pfam" id="PF03992">
    <property type="entry name" value="ABM"/>
    <property type="match status" value="1"/>
</dbReference>